<dbReference type="AlphaFoldDB" id="A0A1G7TWG5"/>
<keyword evidence="3" id="KW-0489">Methyltransferase</keyword>
<dbReference type="RefSeq" id="WP_092695684.1">
    <property type="nucleotide sequence ID" value="NZ_FNBK01000031.1"/>
</dbReference>
<dbReference type="EMBL" id="FNBK01000031">
    <property type="protein sequence ID" value="SDG39394.1"/>
    <property type="molecule type" value="Genomic_DNA"/>
</dbReference>
<dbReference type="InterPro" id="IPR002052">
    <property type="entry name" value="DNA_methylase_N6_adenine_CS"/>
</dbReference>
<evidence type="ECO:0000256" key="1">
    <source>
        <dbReference type="SAM" id="MobiDB-lite"/>
    </source>
</evidence>
<dbReference type="GO" id="GO:0003676">
    <property type="term" value="F:nucleic acid binding"/>
    <property type="evidence" value="ECO:0007669"/>
    <property type="project" value="InterPro"/>
</dbReference>
<protein>
    <submittedName>
        <fullName evidence="3">Adenine-specific DNA methylase, contains a Zn-ribbon domain</fullName>
    </submittedName>
</protein>
<dbReference type="SUPFAM" id="SSF53335">
    <property type="entry name" value="S-adenosyl-L-methionine-dependent methyltransferases"/>
    <property type="match status" value="1"/>
</dbReference>
<gene>
    <name evidence="3" type="ORF">SAMN05216218_1319</name>
</gene>
<organism evidence="3 4">
    <name type="scientific">Halorientalis regularis</name>
    <dbReference type="NCBI Taxonomy" id="660518"/>
    <lineage>
        <taxon>Archaea</taxon>
        <taxon>Methanobacteriati</taxon>
        <taxon>Methanobacteriota</taxon>
        <taxon>Stenosarchaea group</taxon>
        <taxon>Halobacteria</taxon>
        <taxon>Halobacteriales</taxon>
        <taxon>Haloarculaceae</taxon>
        <taxon>Halorientalis</taxon>
    </lineage>
</organism>
<dbReference type="PROSITE" id="PS00092">
    <property type="entry name" value="N6_MTASE"/>
    <property type="match status" value="1"/>
</dbReference>
<dbReference type="GO" id="GO:0032259">
    <property type="term" value="P:methylation"/>
    <property type="evidence" value="ECO:0007669"/>
    <property type="project" value="UniProtKB-KW"/>
</dbReference>
<dbReference type="Proteomes" id="UP000199076">
    <property type="component" value="Unassembled WGS sequence"/>
</dbReference>
<feature type="domain" description="DUF1156" evidence="2">
    <location>
        <begin position="22"/>
        <end position="79"/>
    </location>
</feature>
<dbReference type="GO" id="GO:0008168">
    <property type="term" value="F:methyltransferase activity"/>
    <property type="evidence" value="ECO:0007669"/>
    <property type="project" value="UniProtKB-KW"/>
</dbReference>
<dbReference type="InterPro" id="IPR029063">
    <property type="entry name" value="SAM-dependent_MTases_sf"/>
</dbReference>
<keyword evidence="4" id="KW-1185">Reference proteome</keyword>
<feature type="region of interest" description="Disordered" evidence="1">
    <location>
        <begin position="1"/>
        <end position="21"/>
    </location>
</feature>
<reference evidence="4" key="1">
    <citation type="submission" date="2016-10" db="EMBL/GenBank/DDBJ databases">
        <authorList>
            <person name="Varghese N."/>
            <person name="Submissions S."/>
        </authorList>
    </citation>
    <scope>NUCLEOTIDE SEQUENCE [LARGE SCALE GENOMIC DNA]</scope>
    <source>
        <strain evidence="4">IBRC-M 10760</strain>
    </source>
</reference>
<sequence length="897" mass="102937">MSQEIGQSEESERTTAPIENGFPIRQLNDIAEKEGYGGARQWYRPIYTMHKWWARRLGSTFRAVSLYSLLDDPDSIDVYEPGADQQLSSFEGGRNDLERLISSVSIEKPDALWELYPKDVRISDKKILDPFMGGGTSLVEASRFGAECHGRDLNPVAWFVTKKEIDAGSTDPEKLEAAYDKIEASVADELKQYYKTPCPNHPEEHDADVMNSFWVKQLGCVSCGETVSLFGDYRVGKGRYENDDKYSVFCPSCESVVYADDWQSDTTCSECGHEWVPQEGTVSGSSYTCHKCGQKYGITDAIQEQGGYDLKYFAIEYHCPICDDRRDYDKSDTKGYRGVREEDIKLYEKAESRWENSPDLHDYVPDEPIPEGHMTSDRNPLFDHGYEHWEDMFSDRQLLCFGLFLKEVEEITDKNIREFLLLTFTDSLCRNSMMCAYSETANQINHLFKTNAFDPPTQPTESNFWGADYGTGTFQSTWDKTIRGVKWANAPTDRYIEYPQRDGFPDIPVNRDLDEPDTVETSPFAQPIGQNTTVEQGDVRGIGVENEYDAVITDPPYYDNILYSEISDFFYVWQKVLLEEEYECFEGERTPHEDSIVANPFLEKGEEEFEQELGEAFSSIQQALKQDGLLAFTYHHSDSESWGELLQSLCEAEFEVTATYPITADVSKFIEGEAVEFDIVIIARPATERKPISWNSLRRNIYRTAQKTRQRLEENRDLSRGDVGVVEMGRCFHEYSKHHGKVERAGETMTAKEVVDEIYGVIQHGSDIGEIDVFLDLLETPSASYDDLNKLCRGTNATPERIEDMRLYRMDDGFKLGTWDDEKRIVYIQSRVDSDEELTDLDKAQFLRYRWEHGKSVSEYLGKWEITDDLRELCEGLADATGDDTYRNILESRLSDF</sequence>
<name>A0A1G7TWG5_9EURY</name>
<dbReference type="OrthoDB" id="93530at2157"/>
<proteinExistence type="predicted"/>
<accession>A0A1G7TWG5</accession>
<evidence type="ECO:0000313" key="3">
    <source>
        <dbReference type="EMBL" id="SDG39394.1"/>
    </source>
</evidence>
<dbReference type="InterPro" id="IPR009537">
    <property type="entry name" value="DUF1156"/>
</dbReference>
<evidence type="ECO:0000313" key="4">
    <source>
        <dbReference type="Proteomes" id="UP000199076"/>
    </source>
</evidence>
<dbReference type="STRING" id="660518.SAMN05216218_1319"/>
<dbReference type="Gene3D" id="3.40.50.150">
    <property type="entry name" value="Vaccinia Virus protein VP39"/>
    <property type="match status" value="2"/>
</dbReference>
<dbReference type="Pfam" id="PF06634">
    <property type="entry name" value="DUF1156"/>
    <property type="match status" value="1"/>
</dbReference>
<keyword evidence="3" id="KW-0808">Transferase</keyword>
<evidence type="ECO:0000259" key="2">
    <source>
        <dbReference type="Pfam" id="PF06634"/>
    </source>
</evidence>